<sequence>MRNNRVDRRKVKTSIVRDMICFAEFADLPYMMQAAGGQYIFGVWLEEGIAEPEKFFILFLYW</sequence>
<dbReference type="EMBL" id="CP011451">
    <property type="protein sequence ID" value="AKH38024.1"/>
    <property type="molecule type" value="Genomic_DNA"/>
</dbReference>
<name>A0A0F7KGR4_9PROT</name>
<protein>
    <submittedName>
        <fullName evidence="1">Uncharacterized protein</fullName>
    </submittedName>
</protein>
<organism evidence="1 3">
    <name type="scientific">Nitrosomonas communis</name>
    <dbReference type="NCBI Taxonomy" id="44574"/>
    <lineage>
        <taxon>Bacteria</taxon>
        <taxon>Pseudomonadati</taxon>
        <taxon>Pseudomonadota</taxon>
        <taxon>Betaproteobacteria</taxon>
        <taxon>Nitrosomonadales</taxon>
        <taxon>Nitrosomonadaceae</taxon>
        <taxon>Nitrosomonas</taxon>
    </lineage>
</organism>
<reference evidence="1 3" key="2">
    <citation type="journal article" date="2016" name="Genome Announc.">
        <title>Genome Sequence of Nitrosomonas communis Strain Nm2, a Mesophilic Ammonia-Oxidizing Bacterium Isolated from Mediterranean Soil.</title>
        <authorList>
            <person name="Kozlowski J.A."/>
            <person name="Kits K.D."/>
            <person name="Stein L.Y."/>
        </authorList>
    </citation>
    <scope>NUCLEOTIDE SEQUENCE [LARGE SCALE GENOMIC DNA]</scope>
    <source>
        <strain evidence="1 3">Nm2</strain>
    </source>
</reference>
<dbReference type="Proteomes" id="UP000324176">
    <property type="component" value="Unassembled WGS sequence"/>
</dbReference>
<evidence type="ECO:0000313" key="1">
    <source>
        <dbReference type="EMBL" id="AKH38024.1"/>
    </source>
</evidence>
<keyword evidence="3" id="KW-1185">Reference proteome</keyword>
<evidence type="ECO:0000313" key="3">
    <source>
        <dbReference type="Proteomes" id="UP000034156"/>
    </source>
</evidence>
<dbReference type="Proteomes" id="UP000034156">
    <property type="component" value="Chromosome"/>
</dbReference>
<reference evidence="3" key="1">
    <citation type="submission" date="2015-05" db="EMBL/GenBank/DDBJ databases">
        <title>Draft genome of Nitrosomonas communis strain Nm2.</title>
        <authorList>
            <person name="Kozlowski J.A."/>
            <person name="Kits K.D."/>
            <person name="Stein L.Y."/>
        </authorList>
    </citation>
    <scope>NUCLEOTIDE SEQUENCE [LARGE SCALE GENOMIC DNA]</scope>
    <source>
        <strain evidence="3">Nm2</strain>
    </source>
</reference>
<accession>A0A0F7KGR4</accession>
<evidence type="ECO:0000313" key="4">
    <source>
        <dbReference type="Proteomes" id="UP000324176"/>
    </source>
</evidence>
<reference evidence="2 4" key="3">
    <citation type="submission" date="2019-07" db="EMBL/GenBank/DDBJ databases">
        <title>Active sludge and wastewater microbial communities from Klosterneuburg, Austria.</title>
        <authorList>
            <person name="Wagner M."/>
        </authorList>
    </citation>
    <scope>NUCLEOTIDE SEQUENCE [LARGE SCALE GENOMIC DNA]</scope>
    <source>
        <strain evidence="2 4">Nm2</strain>
    </source>
</reference>
<evidence type="ECO:0000313" key="2">
    <source>
        <dbReference type="EMBL" id="TYP91639.1"/>
    </source>
</evidence>
<dbReference type="AlphaFoldDB" id="A0A0F7KGR4"/>
<proteinExistence type="predicted"/>
<dbReference type="EMBL" id="VNHT01000008">
    <property type="protein sequence ID" value="TYP91639.1"/>
    <property type="molecule type" value="Genomic_DNA"/>
</dbReference>
<gene>
    <name evidence="1" type="ORF">AAW31_09675</name>
    <name evidence="2" type="ORF">BCL69_100868</name>
</gene>
<dbReference type="KEGG" id="nco:AAW31_09675"/>